<dbReference type="InterPro" id="IPR002048">
    <property type="entry name" value="EF_hand_dom"/>
</dbReference>
<feature type="non-terminal residue" evidence="3">
    <location>
        <position position="176"/>
    </location>
</feature>
<dbReference type="PROSITE" id="PS50222">
    <property type="entry name" value="EF_HAND_2"/>
    <property type="match status" value="2"/>
</dbReference>
<dbReference type="Pfam" id="PF13202">
    <property type="entry name" value="EF-hand_5"/>
    <property type="match status" value="2"/>
</dbReference>
<dbReference type="InterPro" id="IPR011992">
    <property type="entry name" value="EF-hand-dom_pair"/>
</dbReference>
<dbReference type="Proteomes" id="UP001189429">
    <property type="component" value="Unassembled WGS sequence"/>
</dbReference>
<dbReference type="EMBL" id="CAUYUJ010014540">
    <property type="protein sequence ID" value="CAK0842991.1"/>
    <property type="molecule type" value="Genomic_DNA"/>
</dbReference>
<dbReference type="InterPro" id="IPR018247">
    <property type="entry name" value="EF_Hand_1_Ca_BS"/>
</dbReference>
<dbReference type="CDD" id="cd00051">
    <property type="entry name" value="EFh"/>
    <property type="match status" value="1"/>
</dbReference>
<organism evidence="3 4">
    <name type="scientific">Prorocentrum cordatum</name>
    <dbReference type="NCBI Taxonomy" id="2364126"/>
    <lineage>
        <taxon>Eukaryota</taxon>
        <taxon>Sar</taxon>
        <taxon>Alveolata</taxon>
        <taxon>Dinophyceae</taxon>
        <taxon>Prorocentrales</taxon>
        <taxon>Prorocentraceae</taxon>
        <taxon>Prorocentrum</taxon>
    </lineage>
</organism>
<dbReference type="Gene3D" id="1.10.238.10">
    <property type="entry name" value="EF-hand"/>
    <property type="match status" value="1"/>
</dbReference>
<comment type="caution">
    <text evidence="3">The sequence shown here is derived from an EMBL/GenBank/DDBJ whole genome shotgun (WGS) entry which is preliminary data.</text>
</comment>
<keyword evidence="1" id="KW-0106">Calcium</keyword>
<sequence length="176" mass="20420">MIYQKERAVRLHSQKMKRLFRAADETGDGVLDVEEFSNAMSDRDVKTWMASMELDVSDAASVFLLVDKDGDGTLTPEELVQGVALLKGAARSIDLHMLRREVVSTAHRTRRLNKCAKTLVHRSGRIFWGWRRPLKSARTSESLCSCNIYVFYVSPQMRTRVRERWGRRQFARLWRS</sequence>
<dbReference type="SMART" id="SM00054">
    <property type="entry name" value="EFh"/>
    <property type="match status" value="2"/>
</dbReference>
<accession>A0ABN9TBD3</accession>
<protein>
    <recommendedName>
        <fullName evidence="2">EF-hand domain-containing protein</fullName>
    </recommendedName>
</protein>
<proteinExistence type="predicted"/>
<keyword evidence="4" id="KW-1185">Reference proteome</keyword>
<dbReference type="PROSITE" id="PS00018">
    <property type="entry name" value="EF_HAND_1"/>
    <property type="match status" value="1"/>
</dbReference>
<dbReference type="SUPFAM" id="SSF47473">
    <property type="entry name" value="EF-hand"/>
    <property type="match status" value="1"/>
</dbReference>
<evidence type="ECO:0000313" key="4">
    <source>
        <dbReference type="Proteomes" id="UP001189429"/>
    </source>
</evidence>
<evidence type="ECO:0000259" key="2">
    <source>
        <dbReference type="PROSITE" id="PS50222"/>
    </source>
</evidence>
<feature type="domain" description="EF-hand" evidence="2">
    <location>
        <begin position="54"/>
        <end position="89"/>
    </location>
</feature>
<name>A0ABN9TBD3_9DINO</name>
<reference evidence="3" key="1">
    <citation type="submission" date="2023-10" db="EMBL/GenBank/DDBJ databases">
        <authorList>
            <person name="Chen Y."/>
            <person name="Shah S."/>
            <person name="Dougan E. K."/>
            <person name="Thang M."/>
            <person name="Chan C."/>
        </authorList>
    </citation>
    <scope>NUCLEOTIDE SEQUENCE [LARGE SCALE GENOMIC DNA]</scope>
</reference>
<gene>
    <name evidence="3" type="ORF">PCOR1329_LOCUS37462</name>
</gene>
<evidence type="ECO:0000256" key="1">
    <source>
        <dbReference type="ARBA" id="ARBA00022837"/>
    </source>
</evidence>
<feature type="domain" description="EF-hand" evidence="2">
    <location>
        <begin position="11"/>
        <end position="46"/>
    </location>
</feature>
<evidence type="ECO:0000313" key="3">
    <source>
        <dbReference type="EMBL" id="CAK0842991.1"/>
    </source>
</evidence>